<evidence type="ECO:0000256" key="10">
    <source>
        <dbReference type="ARBA" id="ARBA00023004"/>
    </source>
</evidence>
<proteinExistence type="inferred from homology"/>
<dbReference type="Gene3D" id="1.10.630.10">
    <property type="entry name" value="Cytochrome P450"/>
    <property type="match status" value="1"/>
</dbReference>
<evidence type="ECO:0000256" key="1">
    <source>
        <dbReference type="ARBA" id="ARBA00001971"/>
    </source>
</evidence>
<evidence type="ECO:0000256" key="7">
    <source>
        <dbReference type="ARBA" id="ARBA00022824"/>
    </source>
</evidence>
<dbReference type="Pfam" id="PF00067">
    <property type="entry name" value="p450"/>
    <property type="match status" value="1"/>
</dbReference>
<keyword evidence="9 14" id="KW-0560">Oxidoreductase</keyword>
<evidence type="ECO:0000256" key="8">
    <source>
        <dbReference type="ARBA" id="ARBA00022848"/>
    </source>
</evidence>
<accession>A0A0L7QR59</accession>
<dbReference type="SUPFAM" id="SSF48264">
    <property type="entry name" value="Cytochrome P450"/>
    <property type="match status" value="1"/>
</dbReference>
<evidence type="ECO:0000256" key="4">
    <source>
        <dbReference type="ARBA" id="ARBA00010617"/>
    </source>
</evidence>
<dbReference type="PANTHER" id="PTHR24292">
    <property type="entry name" value="CYTOCHROME P450"/>
    <property type="match status" value="1"/>
</dbReference>
<feature type="transmembrane region" description="Helical" evidence="15">
    <location>
        <begin position="6"/>
        <end position="21"/>
    </location>
</feature>
<dbReference type="AlphaFoldDB" id="A0A0L7QR59"/>
<dbReference type="PANTHER" id="PTHR24292:SF54">
    <property type="entry name" value="CYP9F3-RELATED"/>
    <property type="match status" value="1"/>
</dbReference>
<evidence type="ECO:0000256" key="12">
    <source>
        <dbReference type="ARBA" id="ARBA00023136"/>
    </source>
</evidence>
<feature type="binding site" description="axial binding residue" evidence="13">
    <location>
        <position position="446"/>
    </location>
    <ligand>
        <name>heme</name>
        <dbReference type="ChEBI" id="CHEBI:30413"/>
    </ligand>
    <ligandPart>
        <name>Fe</name>
        <dbReference type="ChEBI" id="CHEBI:18248"/>
    </ligandPart>
</feature>
<dbReference type="GO" id="GO:0020037">
    <property type="term" value="F:heme binding"/>
    <property type="evidence" value="ECO:0007669"/>
    <property type="project" value="InterPro"/>
</dbReference>
<reference evidence="16 17" key="1">
    <citation type="submission" date="2015-07" db="EMBL/GenBank/DDBJ databases">
        <title>The genome of Habropoda laboriosa.</title>
        <authorList>
            <person name="Pan H."/>
            <person name="Kapheim K."/>
        </authorList>
    </citation>
    <scope>NUCLEOTIDE SEQUENCE [LARGE SCALE GENOMIC DNA]</scope>
    <source>
        <strain evidence="16">0110345459</strain>
    </source>
</reference>
<evidence type="ECO:0000256" key="9">
    <source>
        <dbReference type="ARBA" id="ARBA00023002"/>
    </source>
</evidence>
<dbReference type="EMBL" id="KQ414784">
    <property type="protein sequence ID" value="KOC61113.1"/>
    <property type="molecule type" value="Genomic_DNA"/>
</dbReference>
<dbReference type="InterPro" id="IPR036396">
    <property type="entry name" value="Cyt_P450_sf"/>
</dbReference>
<comment type="subcellular location">
    <subcellularLocation>
        <location evidence="3">Endoplasmic reticulum membrane</location>
        <topology evidence="3">Peripheral membrane protein</topology>
    </subcellularLocation>
    <subcellularLocation>
        <location evidence="2">Microsome membrane</location>
        <topology evidence="2">Peripheral membrane protein</topology>
    </subcellularLocation>
</comment>
<sequence>MDYLPIVLALFAVFLAVYYYNKRAHSVFKDVLHVPPTPIVGNFGSLITKRATLQEVLQKSYDLHPDAKYVGFYEFLSSNILVRDPELFKSIAVKNFDNFSDHRKFTDKRTDPLFAGMLFQLAGNEWKEQRNMLSPTFTSSKIKNMFKLMSDCAMRFSTKLSNLQEKEREVEVRNLFARYTNDVIAKCVYGVSVDTMEEPKNIFYVYGRAATLLTGLLNTIKFMLYRNLPELAVALRLNFVKKRHADFFSDVVRKTIESRESSGVKGTDMLQLMMDIRDRKDSSKRMSIKDIICHAFTFFFGGFDTVSSQSAFIAHMLAENPEAQTRLQEEIDEALERTNGQLTYETINEMKYLDAVVNETLRLYPIVVFLDRVCTRAFELPPALPGGKPFVVQPGTNIWLPVYSIHRDPKYYENPDKFDPERFLVDGKKILNSGVYMPFGSGPRMCIGNRFALTEMKVLIYHLLSKCDIKAGQKTTLPMQLEKGVLNVTAKNNEFWLKMEPRKNPHPSVLANGVSNGVANGIANGVCKQ</sequence>
<protein>
    <submittedName>
        <fullName evidence="16">Cytochrome P450 9e2</fullName>
    </submittedName>
</protein>
<evidence type="ECO:0000313" key="17">
    <source>
        <dbReference type="Proteomes" id="UP000053825"/>
    </source>
</evidence>
<dbReference type="InterPro" id="IPR002401">
    <property type="entry name" value="Cyt_P450_E_grp-I"/>
</dbReference>
<evidence type="ECO:0000256" key="6">
    <source>
        <dbReference type="ARBA" id="ARBA00022723"/>
    </source>
</evidence>
<keyword evidence="10 13" id="KW-0408">Iron</keyword>
<dbReference type="GO" id="GO:0004497">
    <property type="term" value="F:monooxygenase activity"/>
    <property type="evidence" value="ECO:0007669"/>
    <property type="project" value="UniProtKB-KW"/>
</dbReference>
<name>A0A0L7QR59_9HYME</name>
<keyword evidence="11 14" id="KW-0503">Monooxygenase</keyword>
<dbReference type="Proteomes" id="UP000053825">
    <property type="component" value="Unassembled WGS sequence"/>
</dbReference>
<dbReference type="InterPro" id="IPR001128">
    <property type="entry name" value="Cyt_P450"/>
</dbReference>
<keyword evidence="15" id="KW-1133">Transmembrane helix</keyword>
<gene>
    <name evidence="16" type="ORF">WH47_04379</name>
</gene>
<dbReference type="PRINTS" id="PR00463">
    <property type="entry name" value="EP450I"/>
</dbReference>
<keyword evidence="6 13" id="KW-0479">Metal-binding</keyword>
<dbReference type="GO" id="GO:0005789">
    <property type="term" value="C:endoplasmic reticulum membrane"/>
    <property type="evidence" value="ECO:0007669"/>
    <property type="project" value="UniProtKB-SubCell"/>
</dbReference>
<keyword evidence="12 15" id="KW-0472">Membrane</keyword>
<evidence type="ECO:0000256" key="14">
    <source>
        <dbReference type="RuleBase" id="RU000461"/>
    </source>
</evidence>
<dbReference type="OrthoDB" id="2789670at2759"/>
<dbReference type="PRINTS" id="PR00385">
    <property type="entry name" value="P450"/>
</dbReference>
<dbReference type="InterPro" id="IPR017972">
    <property type="entry name" value="Cyt_P450_CS"/>
</dbReference>
<keyword evidence="17" id="KW-1185">Reference proteome</keyword>
<keyword evidence="8" id="KW-0492">Microsome</keyword>
<evidence type="ECO:0000256" key="11">
    <source>
        <dbReference type="ARBA" id="ARBA00023033"/>
    </source>
</evidence>
<keyword evidence="15" id="KW-0812">Transmembrane</keyword>
<comment type="similarity">
    <text evidence="4 14">Belongs to the cytochrome P450 family.</text>
</comment>
<dbReference type="GO" id="GO:0016705">
    <property type="term" value="F:oxidoreductase activity, acting on paired donors, with incorporation or reduction of molecular oxygen"/>
    <property type="evidence" value="ECO:0007669"/>
    <property type="project" value="InterPro"/>
</dbReference>
<keyword evidence="5 13" id="KW-0349">Heme</keyword>
<dbReference type="STRING" id="597456.A0A0L7QR59"/>
<evidence type="ECO:0000256" key="15">
    <source>
        <dbReference type="SAM" id="Phobius"/>
    </source>
</evidence>
<dbReference type="FunFam" id="1.10.630.10:FF:000042">
    <property type="entry name" value="Cytochrome P450"/>
    <property type="match status" value="1"/>
</dbReference>
<evidence type="ECO:0000313" key="16">
    <source>
        <dbReference type="EMBL" id="KOC61113.1"/>
    </source>
</evidence>
<dbReference type="GO" id="GO:0005506">
    <property type="term" value="F:iron ion binding"/>
    <property type="evidence" value="ECO:0007669"/>
    <property type="project" value="InterPro"/>
</dbReference>
<dbReference type="CDD" id="cd11056">
    <property type="entry name" value="CYP6-like"/>
    <property type="match status" value="1"/>
</dbReference>
<organism evidence="16 17">
    <name type="scientific">Habropoda laboriosa</name>
    <dbReference type="NCBI Taxonomy" id="597456"/>
    <lineage>
        <taxon>Eukaryota</taxon>
        <taxon>Metazoa</taxon>
        <taxon>Ecdysozoa</taxon>
        <taxon>Arthropoda</taxon>
        <taxon>Hexapoda</taxon>
        <taxon>Insecta</taxon>
        <taxon>Pterygota</taxon>
        <taxon>Neoptera</taxon>
        <taxon>Endopterygota</taxon>
        <taxon>Hymenoptera</taxon>
        <taxon>Apocrita</taxon>
        <taxon>Aculeata</taxon>
        <taxon>Apoidea</taxon>
        <taxon>Anthophila</taxon>
        <taxon>Apidae</taxon>
        <taxon>Habropoda</taxon>
    </lineage>
</organism>
<evidence type="ECO:0000256" key="5">
    <source>
        <dbReference type="ARBA" id="ARBA00022617"/>
    </source>
</evidence>
<dbReference type="InterPro" id="IPR050476">
    <property type="entry name" value="Insect_CytP450_Detox"/>
</dbReference>
<evidence type="ECO:0000256" key="13">
    <source>
        <dbReference type="PIRSR" id="PIRSR602401-1"/>
    </source>
</evidence>
<keyword evidence="7" id="KW-0256">Endoplasmic reticulum</keyword>
<dbReference type="PROSITE" id="PS00086">
    <property type="entry name" value="CYTOCHROME_P450"/>
    <property type="match status" value="1"/>
</dbReference>
<evidence type="ECO:0000256" key="3">
    <source>
        <dbReference type="ARBA" id="ARBA00004406"/>
    </source>
</evidence>
<evidence type="ECO:0000256" key="2">
    <source>
        <dbReference type="ARBA" id="ARBA00004174"/>
    </source>
</evidence>
<comment type="cofactor">
    <cofactor evidence="1 13">
        <name>heme</name>
        <dbReference type="ChEBI" id="CHEBI:30413"/>
    </cofactor>
</comment>